<feature type="region of interest" description="Disordered" evidence="2">
    <location>
        <begin position="1"/>
        <end position="23"/>
    </location>
</feature>
<organism evidence="3 4">
    <name type="scientific">Pleomassaria siparia CBS 279.74</name>
    <dbReference type="NCBI Taxonomy" id="1314801"/>
    <lineage>
        <taxon>Eukaryota</taxon>
        <taxon>Fungi</taxon>
        <taxon>Dikarya</taxon>
        <taxon>Ascomycota</taxon>
        <taxon>Pezizomycotina</taxon>
        <taxon>Dothideomycetes</taxon>
        <taxon>Pleosporomycetidae</taxon>
        <taxon>Pleosporales</taxon>
        <taxon>Pleomassariaceae</taxon>
        <taxon>Pleomassaria</taxon>
    </lineage>
</organism>
<proteinExistence type="predicted"/>
<dbReference type="PANTHER" id="PTHR10292:SF1">
    <property type="entry name" value="CLATHRIN HEAVY CHAIN"/>
    <property type="match status" value="1"/>
</dbReference>
<reference evidence="3" key="1">
    <citation type="journal article" date="2020" name="Stud. Mycol.">
        <title>101 Dothideomycetes genomes: a test case for predicting lifestyles and emergence of pathogens.</title>
        <authorList>
            <person name="Haridas S."/>
            <person name="Albert R."/>
            <person name="Binder M."/>
            <person name="Bloem J."/>
            <person name="Labutti K."/>
            <person name="Salamov A."/>
            <person name="Andreopoulos B."/>
            <person name="Baker S."/>
            <person name="Barry K."/>
            <person name="Bills G."/>
            <person name="Bluhm B."/>
            <person name="Cannon C."/>
            <person name="Castanera R."/>
            <person name="Culley D."/>
            <person name="Daum C."/>
            <person name="Ezra D."/>
            <person name="Gonzalez J."/>
            <person name="Henrissat B."/>
            <person name="Kuo A."/>
            <person name="Liang C."/>
            <person name="Lipzen A."/>
            <person name="Lutzoni F."/>
            <person name="Magnuson J."/>
            <person name="Mondo S."/>
            <person name="Nolan M."/>
            <person name="Ohm R."/>
            <person name="Pangilinan J."/>
            <person name="Park H.-J."/>
            <person name="Ramirez L."/>
            <person name="Alfaro M."/>
            <person name="Sun H."/>
            <person name="Tritt A."/>
            <person name="Yoshinaga Y."/>
            <person name="Zwiers L.-H."/>
            <person name="Turgeon B."/>
            <person name="Goodwin S."/>
            <person name="Spatafora J."/>
            <person name="Crous P."/>
            <person name="Grigoriev I."/>
        </authorList>
    </citation>
    <scope>NUCLEOTIDE SEQUENCE</scope>
    <source>
        <strain evidence="3">CBS 279.74</strain>
    </source>
</reference>
<dbReference type="GO" id="GO:0006895">
    <property type="term" value="P:Golgi to endosome transport"/>
    <property type="evidence" value="ECO:0007669"/>
    <property type="project" value="TreeGrafter"/>
</dbReference>
<dbReference type="GO" id="GO:0030479">
    <property type="term" value="C:actin cortical patch"/>
    <property type="evidence" value="ECO:0007669"/>
    <property type="project" value="TreeGrafter"/>
</dbReference>
<evidence type="ECO:0000313" key="3">
    <source>
        <dbReference type="EMBL" id="KAF2702362.1"/>
    </source>
</evidence>
<dbReference type="InterPro" id="IPR055358">
    <property type="entry name" value="CHCR"/>
</dbReference>
<dbReference type="SUPFAM" id="SSF48371">
    <property type="entry name" value="ARM repeat"/>
    <property type="match status" value="1"/>
</dbReference>
<dbReference type="GO" id="GO:0071439">
    <property type="term" value="C:clathrin complex"/>
    <property type="evidence" value="ECO:0007669"/>
    <property type="project" value="TreeGrafter"/>
</dbReference>
<evidence type="ECO:0000313" key="4">
    <source>
        <dbReference type="Proteomes" id="UP000799428"/>
    </source>
</evidence>
<evidence type="ECO:0000256" key="2">
    <source>
        <dbReference type="SAM" id="MobiDB-lite"/>
    </source>
</evidence>
<dbReference type="InterPro" id="IPR016024">
    <property type="entry name" value="ARM-type_fold"/>
</dbReference>
<dbReference type="Pfam" id="PF00637">
    <property type="entry name" value="Clathrin"/>
    <property type="match status" value="1"/>
</dbReference>
<dbReference type="GO" id="GO:0006886">
    <property type="term" value="P:intracellular protein transport"/>
    <property type="evidence" value="ECO:0007669"/>
    <property type="project" value="UniProtKB-UniRule"/>
</dbReference>
<dbReference type="OrthoDB" id="2113814at2759"/>
<feature type="repeat" description="CHCR" evidence="1">
    <location>
        <begin position="20"/>
        <end position="101"/>
    </location>
</feature>
<dbReference type="PROSITE" id="PS50236">
    <property type="entry name" value="CHCR"/>
    <property type="match status" value="1"/>
</dbReference>
<dbReference type="AlphaFoldDB" id="A0A6G1JQ03"/>
<sequence>MAPDLSHPGKGAEFAPSLAKHEGGPLTSVDRVVDILQSRGMTQQATAFLLDVLSNNLPEEGHLQTKPLEKNHLNAPQVADATLGNEMFSHYDRARVAQLCE</sequence>
<dbReference type="GO" id="GO:0005829">
    <property type="term" value="C:cytosol"/>
    <property type="evidence" value="ECO:0007669"/>
    <property type="project" value="GOC"/>
</dbReference>
<dbReference type="GO" id="GO:0032051">
    <property type="term" value="F:clathrin light chain binding"/>
    <property type="evidence" value="ECO:0007669"/>
    <property type="project" value="TreeGrafter"/>
</dbReference>
<dbReference type="EMBL" id="MU005926">
    <property type="protein sequence ID" value="KAF2702362.1"/>
    <property type="molecule type" value="Genomic_DNA"/>
</dbReference>
<protein>
    <submittedName>
        <fullName evidence="3">Uncharacterized protein</fullName>
    </submittedName>
</protein>
<gene>
    <name evidence="3" type="ORF">K504DRAFT_460675</name>
</gene>
<dbReference type="GO" id="GO:0006898">
    <property type="term" value="P:receptor-mediated endocytosis"/>
    <property type="evidence" value="ECO:0007669"/>
    <property type="project" value="TreeGrafter"/>
</dbReference>
<name>A0A6G1JQ03_9PLEO</name>
<feature type="non-terminal residue" evidence="3">
    <location>
        <position position="101"/>
    </location>
</feature>
<dbReference type="PANTHER" id="PTHR10292">
    <property type="entry name" value="CLATHRIN HEAVY CHAIN RELATED"/>
    <property type="match status" value="1"/>
</dbReference>
<evidence type="ECO:0000256" key="1">
    <source>
        <dbReference type="PROSITE-ProRule" id="PRU01006"/>
    </source>
</evidence>
<dbReference type="Proteomes" id="UP000799428">
    <property type="component" value="Unassembled WGS sequence"/>
</dbReference>
<dbReference type="InterPro" id="IPR000547">
    <property type="entry name" value="Clathrin_H-chain/VPS_repeat"/>
</dbReference>
<keyword evidence="4" id="KW-1185">Reference proteome</keyword>
<accession>A0A6G1JQ03</accession>